<accession>A0A9W4IU79</accession>
<sequence>MSQPNPNERIQVDTSDDDSLFDSQSLLGSSLSFASSVRDYNYENGRRYHAYRNGQYPFPNDEEEQDRLALTHHLFKLLLGGSLHRAPISSATRILDIGTGTGEWALEMAELHPQAYILGTDLSPIQPSWAPPNCRFFIDDAESDWTFDRDEKFDFIHARSLAGGVGDWPRLLKQAFTNLKPGGWFEAQEFDLFIVSEDGTHEEATALATWKDLLVKASTKFGKPMDVVRRLEEWMGNQGFGNVAADKYKCPVGGWAKNHRLKDIGRVGKVILLEIVEPYTLALFTRVLGFSYQDAQELMEQVRAELVSNSYHLYTTFHFIYGQKPL</sequence>
<evidence type="ECO:0000313" key="1">
    <source>
        <dbReference type="EMBL" id="CAG8346086.1"/>
    </source>
</evidence>
<dbReference type="PANTHER" id="PTHR43591">
    <property type="entry name" value="METHYLTRANSFERASE"/>
    <property type="match status" value="1"/>
</dbReference>
<dbReference type="SUPFAM" id="SSF53335">
    <property type="entry name" value="S-adenosyl-L-methionine-dependent methyltransferases"/>
    <property type="match status" value="1"/>
</dbReference>
<reference evidence="1" key="1">
    <citation type="submission" date="2021-07" db="EMBL/GenBank/DDBJ databases">
        <authorList>
            <person name="Branca A.L. A."/>
        </authorList>
    </citation>
    <scope>NUCLEOTIDE SEQUENCE</scope>
</reference>
<dbReference type="Gene3D" id="3.40.50.150">
    <property type="entry name" value="Vaccinia Virus protein VP39"/>
    <property type="match status" value="1"/>
</dbReference>
<dbReference type="InterPro" id="IPR029063">
    <property type="entry name" value="SAM-dependent_MTases_sf"/>
</dbReference>
<dbReference type="PANTHER" id="PTHR43591:SF10">
    <property type="entry name" value="ABC TRANSMEMBRANE TYPE-1 DOMAIN-CONTAINING PROTEIN-RELATED"/>
    <property type="match status" value="1"/>
</dbReference>
<organism evidence="1 2">
    <name type="scientific">Penicillium salamii</name>
    <dbReference type="NCBI Taxonomy" id="1612424"/>
    <lineage>
        <taxon>Eukaryota</taxon>
        <taxon>Fungi</taxon>
        <taxon>Dikarya</taxon>
        <taxon>Ascomycota</taxon>
        <taxon>Pezizomycotina</taxon>
        <taxon>Eurotiomycetes</taxon>
        <taxon>Eurotiomycetidae</taxon>
        <taxon>Eurotiales</taxon>
        <taxon>Aspergillaceae</taxon>
        <taxon>Penicillium</taxon>
    </lineage>
</organism>
<name>A0A9W4IU79_9EURO</name>
<proteinExistence type="predicted"/>
<dbReference type="GO" id="GO:0008168">
    <property type="term" value="F:methyltransferase activity"/>
    <property type="evidence" value="ECO:0007669"/>
    <property type="project" value="TreeGrafter"/>
</dbReference>
<evidence type="ECO:0000313" key="2">
    <source>
        <dbReference type="Proteomes" id="UP001152649"/>
    </source>
</evidence>
<comment type="caution">
    <text evidence="1">The sequence shown here is derived from an EMBL/GenBank/DDBJ whole genome shotgun (WGS) entry which is preliminary data.</text>
</comment>
<dbReference type="Proteomes" id="UP001152649">
    <property type="component" value="Unassembled WGS sequence"/>
</dbReference>
<dbReference type="EMBL" id="CAJVPG010000111">
    <property type="protein sequence ID" value="CAG8346086.1"/>
    <property type="molecule type" value="Genomic_DNA"/>
</dbReference>
<evidence type="ECO:0008006" key="3">
    <source>
        <dbReference type="Google" id="ProtNLM"/>
    </source>
</evidence>
<dbReference type="CDD" id="cd02440">
    <property type="entry name" value="AdoMet_MTases"/>
    <property type="match status" value="1"/>
</dbReference>
<dbReference type="OrthoDB" id="2013972at2759"/>
<dbReference type="Pfam" id="PF13489">
    <property type="entry name" value="Methyltransf_23"/>
    <property type="match status" value="1"/>
</dbReference>
<keyword evidence="2" id="KW-1185">Reference proteome</keyword>
<dbReference type="AlphaFoldDB" id="A0A9W4IU79"/>
<gene>
    <name evidence="1" type="ORF">PSALAMII_LOCUS3000</name>
</gene>
<protein>
    <recommendedName>
        <fullName evidence="3">S-adenosyl-L-methionine-dependent methyltransferase</fullName>
    </recommendedName>
</protein>